<evidence type="ECO:0000313" key="3">
    <source>
        <dbReference type="Proteomes" id="UP000613030"/>
    </source>
</evidence>
<gene>
    <name evidence="2" type="ORF">JI741_04915</name>
</gene>
<name>A0ABS1KM69_9BACT</name>
<feature type="domain" description="PhnB-like" evidence="1">
    <location>
        <begin position="3"/>
        <end position="138"/>
    </location>
</feature>
<accession>A0ABS1KM69</accession>
<dbReference type="Proteomes" id="UP000613030">
    <property type="component" value="Unassembled WGS sequence"/>
</dbReference>
<dbReference type="EMBL" id="JAERRB010000001">
    <property type="protein sequence ID" value="MBL0740546.1"/>
    <property type="molecule type" value="Genomic_DNA"/>
</dbReference>
<dbReference type="SUPFAM" id="SSF54593">
    <property type="entry name" value="Glyoxalase/Bleomycin resistance protein/Dihydroxybiphenyl dioxygenase"/>
    <property type="match status" value="1"/>
</dbReference>
<dbReference type="Pfam" id="PF06983">
    <property type="entry name" value="3-dmu-9_3-mt"/>
    <property type="match status" value="1"/>
</dbReference>
<dbReference type="CDD" id="cd06588">
    <property type="entry name" value="PhnB_like"/>
    <property type="match status" value="1"/>
</dbReference>
<organism evidence="2 3">
    <name type="scientific">Chryseolinea lacunae</name>
    <dbReference type="NCBI Taxonomy" id="2801331"/>
    <lineage>
        <taxon>Bacteria</taxon>
        <taxon>Pseudomonadati</taxon>
        <taxon>Bacteroidota</taxon>
        <taxon>Cytophagia</taxon>
        <taxon>Cytophagales</taxon>
        <taxon>Fulvivirgaceae</taxon>
        <taxon>Chryseolinea</taxon>
    </lineage>
</organism>
<dbReference type="PANTHER" id="PTHR33990:SF1">
    <property type="entry name" value="PROTEIN YJDN"/>
    <property type="match status" value="1"/>
</dbReference>
<dbReference type="PANTHER" id="PTHR33990">
    <property type="entry name" value="PROTEIN YJDN-RELATED"/>
    <property type="match status" value="1"/>
</dbReference>
<dbReference type="InterPro" id="IPR028973">
    <property type="entry name" value="PhnB-like"/>
</dbReference>
<evidence type="ECO:0000313" key="2">
    <source>
        <dbReference type="EMBL" id="MBL0740546.1"/>
    </source>
</evidence>
<dbReference type="Gene3D" id="3.10.180.10">
    <property type="entry name" value="2,3-Dihydroxybiphenyl 1,2-Dioxygenase, domain 1"/>
    <property type="match status" value="1"/>
</dbReference>
<keyword evidence="3" id="KW-1185">Reference proteome</keyword>
<evidence type="ECO:0000259" key="1">
    <source>
        <dbReference type="Pfam" id="PF06983"/>
    </source>
</evidence>
<dbReference type="RefSeq" id="WP_202007874.1">
    <property type="nucleotide sequence ID" value="NZ_JAERRB010000001.1"/>
</dbReference>
<protein>
    <submittedName>
        <fullName evidence="2">VOC family protein</fullName>
    </submittedName>
</protein>
<dbReference type="InterPro" id="IPR029068">
    <property type="entry name" value="Glyas_Bleomycin-R_OHBP_Dase"/>
</dbReference>
<reference evidence="2 3" key="1">
    <citation type="submission" date="2021-01" db="EMBL/GenBank/DDBJ databases">
        <title>Chryseolinea sp. Jin1 Genome sequencing and assembly.</title>
        <authorList>
            <person name="Kim I."/>
        </authorList>
    </citation>
    <scope>NUCLEOTIDE SEQUENCE [LARGE SCALE GENOMIC DNA]</scope>
    <source>
        <strain evidence="2 3">Jin1</strain>
    </source>
</reference>
<comment type="caution">
    <text evidence="2">The sequence shown here is derived from an EMBL/GenBank/DDBJ whole genome shotgun (WGS) entry which is preliminary data.</text>
</comment>
<proteinExistence type="predicted"/>
<sequence length="143" mass="16484">MTKVNPYLFFDGNCEEAFLFYKSVFRREFNYLGRYKDVPKTDRHIFAAHDEKIMHVTLPISDETTLMGSDHAESHSASASGPVDNFALYINTDSRAEADRLFSELSVGGDIKVPMTETFWGSYYGIFKDRFGINWKITFDLPR</sequence>